<evidence type="ECO:0000313" key="7">
    <source>
        <dbReference type="EMBL" id="OAF20177.1"/>
    </source>
</evidence>
<evidence type="ECO:0000256" key="2">
    <source>
        <dbReference type="ARBA" id="ARBA00012438"/>
    </source>
</evidence>
<evidence type="ECO:0000256" key="3">
    <source>
        <dbReference type="ARBA" id="ARBA00022553"/>
    </source>
</evidence>
<dbReference type="SMART" id="SM00065">
    <property type="entry name" value="GAF"/>
    <property type="match status" value="1"/>
</dbReference>
<dbReference type="PANTHER" id="PTHR43642">
    <property type="entry name" value="HYBRID SIGNAL TRANSDUCTION HISTIDINE KINASE G"/>
    <property type="match status" value="1"/>
</dbReference>
<dbReference type="SUPFAM" id="SSF52540">
    <property type="entry name" value="P-loop containing nucleoside triphosphate hydrolases"/>
    <property type="match status" value="2"/>
</dbReference>
<dbReference type="SUPFAM" id="SSF56112">
    <property type="entry name" value="Protein kinase-like (PK-like)"/>
    <property type="match status" value="1"/>
</dbReference>
<keyword evidence="4" id="KW-0175">Coiled coil</keyword>
<dbReference type="SMART" id="SM00387">
    <property type="entry name" value="HATPase_c"/>
    <property type="match status" value="1"/>
</dbReference>
<proteinExistence type="predicted"/>
<dbReference type="InterPro" id="IPR036097">
    <property type="entry name" value="HisK_dim/P_sf"/>
</dbReference>
<dbReference type="EMBL" id="LSEF01000005">
    <property type="protein sequence ID" value="OAF20177.1"/>
    <property type="molecule type" value="Genomic_DNA"/>
</dbReference>
<dbReference type="SUPFAM" id="SSF55874">
    <property type="entry name" value="ATPase domain of HSP90 chaperone/DNA topoisomerase II/histidine kinase"/>
    <property type="match status" value="1"/>
</dbReference>
<dbReference type="Gene3D" id="3.30.565.10">
    <property type="entry name" value="Histidine kinase-like ATPase, C-terminal domain"/>
    <property type="match status" value="1"/>
</dbReference>
<dbReference type="InterPro" id="IPR036890">
    <property type="entry name" value="HATPase_C_sf"/>
</dbReference>
<dbReference type="PROSITE" id="PS50109">
    <property type="entry name" value="HIS_KIN"/>
    <property type="match status" value="1"/>
</dbReference>
<dbReference type="InterPro" id="IPR003661">
    <property type="entry name" value="HisK_dim/P_dom"/>
</dbReference>
<feature type="domain" description="Protein kinase" evidence="5">
    <location>
        <begin position="1"/>
        <end position="217"/>
    </location>
</feature>
<reference evidence="7 8" key="1">
    <citation type="submission" date="2016-02" db="EMBL/GenBank/DDBJ databases">
        <title>Draft genome sequence of the strain BR 10247T Bradyrhizobium neotropicale isolated from nodules of Centrolobium paraense.</title>
        <authorList>
            <person name="Simoes-Araujo J.L."/>
            <person name="Barauna A.C."/>
            <person name="Silva K."/>
            <person name="Zilli J.E."/>
        </authorList>
    </citation>
    <scope>NUCLEOTIDE SEQUENCE [LARGE SCALE GENOMIC DNA]</scope>
    <source>
        <strain evidence="7 8">BR 10247</strain>
    </source>
</reference>
<dbReference type="Gene3D" id="1.10.287.130">
    <property type="match status" value="1"/>
</dbReference>
<dbReference type="SMART" id="SM00388">
    <property type="entry name" value="HisKA"/>
    <property type="match status" value="1"/>
</dbReference>
<protein>
    <recommendedName>
        <fullName evidence="2">histidine kinase</fullName>
        <ecNumber evidence="2">2.7.13.3</ecNumber>
    </recommendedName>
</protein>
<feature type="domain" description="Histidine kinase" evidence="6">
    <location>
        <begin position="1427"/>
        <end position="1642"/>
    </location>
</feature>
<dbReference type="EC" id="2.7.13.3" evidence="2"/>
<evidence type="ECO:0000259" key="5">
    <source>
        <dbReference type="PROSITE" id="PS50011"/>
    </source>
</evidence>
<dbReference type="Gene3D" id="3.40.50.300">
    <property type="entry name" value="P-loop containing nucleotide triphosphate hydrolases"/>
    <property type="match status" value="1"/>
</dbReference>
<dbReference type="PROSITE" id="PS50011">
    <property type="entry name" value="PROTEIN_KINASE_DOM"/>
    <property type="match status" value="1"/>
</dbReference>
<name>A0A176ZI23_9BRAD</name>
<evidence type="ECO:0000256" key="4">
    <source>
        <dbReference type="SAM" id="Coils"/>
    </source>
</evidence>
<evidence type="ECO:0000313" key="8">
    <source>
        <dbReference type="Proteomes" id="UP000077173"/>
    </source>
</evidence>
<dbReference type="InterPro" id="IPR004358">
    <property type="entry name" value="Sig_transdc_His_kin-like_C"/>
</dbReference>
<dbReference type="InterPro" id="IPR005467">
    <property type="entry name" value="His_kinase_dom"/>
</dbReference>
<keyword evidence="8" id="KW-1185">Reference proteome</keyword>
<dbReference type="Gene3D" id="3.30.450.40">
    <property type="match status" value="1"/>
</dbReference>
<dbReference type="CDD" id="cd00082">
    <property type="entry name" value="HisKA"/>
    <property type="match status" value="1"/>
</dbReference>
<keyword evidence="3" id="KW-0597">Phosphoprotein</keyword>
<comment type="catalytic activity">
    <reaction evidence="1">
        <text>ATP + protein L-histidine = ADP + protein N-phospho-L-histidine.</text>
        <dbReference type="EC" id="2.7.13.3"/>
    </reaction>
</comment>
<dbReference type="PRINTS" id="PR00344">
    <property type="entry name" value="BCTRLSENSOR"/>
</dbReference>
<dbReference type="InterPro" id="IPR003594">
    <property type="entry name" value="HATPase_dom"/>
</dbReference>
<comment type="caution">
    <text evidence="7">The sequence shown here is derived from an EMBL/GenBank/DDBJ whole genome shotgun (WGS) entry which is preliminary data.</text>
</comment>
<dbReference type="Pfam" id="PF13191">
    <property type="entry name" value="AAA_16"/>
    <property type="match status" value="1"/>
</dbReference>
<dbReference type="GO" id="GO:0000155">
    <property type="term" value="F:phosphorelay sensor kinase activity"/>
    <property type="evidence" value="ECO:0007669"/>
    <property type="project" value="InterPro"/>
</dbReference>
<feature type="coiled-coil region" evidence="4">
    <location>
        <begin position="1384"/>
        <end position="1411"/>
    </location>
</feature>
<dbReference type="Proteomes" id="UP000077173">
    <property type="component" value="Unassembled WGS sequence"/>
</dbReference>
<dbReference type="InterPro" id="IPR011009">
    <property type="entry name" value="Kinase-like_dom_sf"/>
</dbReference>
<dbReference type="Pfam" id="PF01590">
    <property type="entry name" value="GAF"/>
    <property type="match status" value="1"/>
</dbReference>
<dbReference type="SUPFAM" id="SSF55781">
    <property type="entry name" value="GAF domain-like"/>
    <property type="match status" value="1"/>
</dbReference>
<dbReference type="InterPro" id="IPR027417">
    <property type="entry name" value="P-loop_NTPase"/>
</dbReference>
<gene>
    <name evidence="7" type="ORF">AXW67_33480</name>
</gene>
<sequence length="1642" mass="179255">MRLEHEFSFVGLLERDWADVPAALVSTVERTALIFSELRGLSFDTFIRLEHRPSVDDFLRIAVSASSVLVKLGERGIVHCNIKPTNLFSDAAGNVRLHSFGSAFVAGMAPNAGVPLQSADCFRYAAPEQARRHAPYCDHRSDLYSLGAVLYEVATGEPPLKAPSTQEWLHAHVAVEAVRPSTINTAVPGVLDDIITKLIAKDPLDRYQSALALHADLVRCQVEWSATRRIDRFQLGRADISSHRAISQHLVGRSVELGLLVSAHNRVADSGTTEIVLLSGAPGAGKTSLVERLAQIVGQSGTRFASGKGDLLQCAIPYAPLIQVLRSLFTRLLSESNDSLIQVRQRLVASLKGYAPILTEFVPEAEFVIDRFPPLPSVPTALAQARIQRVIAQTLSAFSKNEQLVIFFDDLQWADKQTLAIISTLVDQMPANILFIGAYRDAEASSPALKELLSTIRMAPISTTNIEVHPLTVDGVARLTANILNSSESESSDLAQIIQAKTGGNPFHVIQLLQQLIDDRTIAFDIDNQRWDWNTTKTTYDDSVISFMARRLDTLPSMQRRLLCQLACFDGRCDEGMLVQLSDLQPLSLEEALKPLLEAGFLTRSGATYVISHDRILEAAYSLIPFSDRPREHARIATLMIGAYGESNADVIFEIASQIERAATAPIADSDRLPFARTLLAAARRAGGTGAAERAADYLAAAKTIVRQDFLAKDRALVFDVAYLDCRFLVAAGSIEEASRAIGPLFALAANPVDQADVYRLKAIILTVRSDYEGAIDAALKGLELLRIELKRHPTSAVVDDAFTLVRKSLMTVTADRLVSLPQIEDRTIQSAMALLSTLSASFFVEGGLSLLHTAKIVELTLQHGVAPESSYGLAWFGVFAAGLYGAYSDGFVYADLAARLVERDGFEVQRTATLLALDQVSPWTQPLRFALTKATEALKAAYVAGDIGMTCYARNHIASNLIALGEPLSIIRDELEDGIATTRKLDYKDIEYILRAQLSFVQVMQAGWDSVPPLAERDRGRSYSTRFFIAYYHGLASFFSGNLADADRLLNEAIGLSWAAPAHMDAAYCRLFLAMTIACTGHESDQVATLDRLTMSRTQFSAWAALNPATFGNKLLLIEAAIARVRNDPMTALALYERSAIEAHTAGFLHEEALAYELAGKLCLAGQLTRSAESHFRASRDCYDRWGAKAKARGLVDAHPHLFDRRPAATGEPSDLGQAELDIAVVMKAAQAVSQEILLDRVIKVLMTEMIVHVGARFGLLLLMHDDAPIIEAAGQVVDSEVEVVLGTSIPSRDTIPVPILNTVVRTRQAVVLSDAQADSPHDKSAWPANRRVRSLICQPLIKSSALVGVLYLENNLAPGVFTRNRTAILDVLAPQAAISLDAARLYKRLEEENSRRAQAEVALRQARSDLARKTHLTVLGELAASIAHEINQPLSSIVSYADAGLRWLERDVPDIGEALVGMRQVRDGAMRAAGIVKALRSLAKQTTPTPEKIDLHDLIRTVILLTTTEIEANDVRIVTELRANRHWILADAVQLQQVVLNLITNAIDAMAELPPEQRELNIRSDDDGDSITISVEDRGRGIEADSLECVFEPLFTTKASGMGMGLAICKSIIEAHNGKLNAISSPGVGSTFFFRMEGYA</sequence>
<dbReference type="InterPro" id="IPR053159">
    <property type="entry name" value="Hybrid_Histidine_Kinase"/>
</dbReference>
<dbReference type="InterPro" id="IPR029016">
    <property type="entry name" value="GAF-like_dom_sf"/>
</dbReference>
<accession>A0A176ZI23</accession>
<dbReference type="Pfam" id="PF02518">
    <property type="entry name" value="HATPase_c"/>
    <property type="match status" value="1"/>
</dbReference>
<dbReference type="InterPro" id="IPR041664">
    <property type="entry name" value="AAA_16"/>
</dbReference>
<dbReference type="PANTHER" id="PTHR43642:SF1">
    <property type="entry name" value="HYBRID SIGNAL TRANSDUCTION HISTIDINE KINASE G"/>
    <property type="match status" value="1"/>
</dbReference>
<evidence type="ECO:0000259" key="6">
    <source>
        <dbReference type="PROSITE" id="PS50109"/>
    </source>
</evidence>
<dbReference type="InterPro" id="IPR003018">
    <property type="entry name" value="GAF"/>
</dbReference>
<dbReference type="Gene3D" id="1.10.510.10">
    <property type="entry name" value="Transferase(Phosphotransferase) domain 1"/>
    <property type="match status" value="1"/>
</dbReference>
<organism evidence="7 8">
    <name type="scientific">Bradyrhizobium neotropicale</name>
    <dbReference type="NCBI Taxonomy" id="1497615"/>
    <lineage>
        <taxon>Bacteria</taxon>
        <taxon>Pseudomonadati</taxon>
        <taxon>Pseudomonadota</taxon>
        <taxon>Alphaproteobacteria</taxon>
        <taxon>Hyphomicrobiales</taxon>
        <taxon>Nitrobacteraceae</taxon>
        <taxon>Bradyrhizobium</taxon>
    </lineage>
</organism>
<dbReference type="GO" id="GO:0005524">
    <property type="term" value="F:ATP binding"/>
    <property type="evidence" value="ECO:0007669"/>
    <property type="project" value="InterPro"/>
</dbReference>
<dbReference type="InterPro" id="IPR000719">
    <property type="entry name" value="Prot_kinase_dom"/>
</dbReference>
<dbReference type="Pfam" id="PF00069">
    <property type="entry name" value="Pkinase"/>
    <property type="match status" value="1"/>
</dbReference>
<dbReference type="SMART" id="SM00220">
    <property type="entry name" value="S_TKc"/>
    <property type="match status" value="1"/>
</dbReference>
<evidence type="ECO:0000256" key="1">
    <source>
        <dbReference type="ARBA" id="ARBA00000085"/>
    </source>
</evidence>
<dbReference type="SUPFAM" id="SSF47384">
    <property type="entry name" value="Homodimeric domain of signal transducing histidine kinase"/>
    <property type="match status" value="1"/>
</dbReference>